<dbReference type="InterPro" id="IPR013520">
    <property type="entry name" value="Ribonucl_H"/>
</dbReference>
<evidence type="ECO:0000259" key="4">
    <source>
        <dbReference type="SMART" id="SM00479"/>
    </source>
</evidence>
<evidence type="ECO:0000256" key="3">
    <source>
        <dbReference type="SAM" id="MobiDB-lite"/>
    </source>
</evidence>
<dbReference type="InterPro" id="IPR036397">
    <property type="entry name" value="RNaseH_sf"/>
</dbReference>
<feature type="domain" description="Exonuclease" evidence="4">
    <location>
        <begin position="15"/>
        <end position="157"/>
    </location>
</feature>
<dbReference type="InterPro" id="IPR047021">
    <property type="entry name" value="REXO1/3/4-like"/>
</dbReference>
<dbReference type="GO" id="GO:0006401">
    <property type="term" value="P:RNA catabolic process"/>
    <property type="evidence" value="ECO:0007669"/>
    <property type="project" value="TreeGrafter"/>
</dbReference>
<dbReference type="PANTHER" id="PTHR12801:SF59">
    <property type="entry name" value="INTERFERON-STIMULATED GENE 20 KDA PROTEIN"/>
    <property type="match status" value="1"/>
</dbReference>
<dbReference type="GO" id="GO:0005634">
    <property type="term" value="C:nucleus"/>
    <property type="evidence" value="ECO:0007669"/>
    <property type="project" value="TreeGrafter"/>
</dbReference>
<dbReference type="GO" id="GO:0004527">
    <property type="term" value="F:exonuclease activity"/>
    <property type="evidence" value="ECO:0007669"/>
    <property type="project" value="InterPro"/>
</dbReference>
<feature type="region of interest" description="Disordered" evidence="3">
    <location>
        <begin position="129"/>
        <end position="156"/>
    </location>
</feature>
<dbReference type="PANTHER" id="PTHR12801">
    <property type="entry name" value="RNA EXONUCLEASE REXO1 / RECO3 FAMILY MEMBER-RELATED"/>
    <property type="match status" value="1"/>
</dbReference>
<organism evidence="5 6">
    <name type="scientific">Pelusios castaneus</name>
    <name type="common">West African mud turtle</name>
    <dbReference type="NCBI Taxonomy" id="367368"/>
    <lineage>
        <taxon>Eukaryota</taxon>
        <taxon>Metazoa</taxon>
        <taxon>Chordata</taxon>
        <taxon>Craniata</taxon>
        <taxon>Vertebrata</taxon>
        <taxon>Euteleostomi</taxon>
        <taxon>Archelosauria</taxon>
        <taxon>Testudinata</taxon>
        <taxon>Testudines</taxon>
        <taxon>Pleurodira</taxon>
        <taxon>Pelomedusidae</taxon>
        <taxon>Pelusios</taxon>
    </lineage>
</organism>
<sequence length="185" mass="20906">MAPPRRAWLIVAPSDTVALDCEMVGMGPPGTENGLARCSIVGYYGNMVYDQCIQPEGTITAFRTSVSESDMEGATPFPVAREQILQLLRRKLVVGHDLRHDFEALKENMGHYRVYGTSWDWLLRQKNGRETPGVSPSRPFVKSSSRKPSRYREKKKKSQMFVNIHLSFSESLFPSNSPYLHPSIT</sequence>
<dbReference type="Proteomes" id="UP000694393">
    <property type="component" value="Unplaced"/>
</dbReference>
<protein>
    <submittedName>
        <fullName evidence="5">Interferon stimulated exonuclease gene 20</fullName>
    </submittedName>
</protein>
<reference evidence="5" key="1">
    <citation type="submission" date="2025-08" db="UniProtKB">
        <authorList>
            <consortium name="Ensembl"/>
        </authorList>
    </citation>
    <scope>IDENTIFICATION</scope>
</reference>
<accession>A0A8C8R6D0</accession>
<proteinExistence type="predicted"/>
<reference evidence="5" key="2">
    <citation type="submission" date="2025-09" db="UniProtKB">
        <authorList>
            <consortium name="Ensembl"/>
        </authorList>
    </citation>
    <scope>IDENTIFICATION</scope>
</reference>
<dbReference type="GO" id="GO:0006308">
    <property type="term" value="P:DNA catabolic process"/>
    <property type="evidence" value="ECO:0007669"/>
    <property type="project" value="TreeGrafter"/>
</dbReference>
<keyword evidence="2" id="KW-0378">Hydrolase</keyword>
<dbReference type="GO" id="GO:0003676">
    <property type="term" value="F:nucleic acid binding"/>
    <property type="evidence" value="ECO:0007669"/>
    <property type="project" value="InterPro"/>
</dbReference>
<dbReference type="GO" id="GO:0045071">
    <property type="term" value="P:negative regulation of viral genome replication"/>
    <property type="evidence" value="ECO:0007669"/>
    <property type="project" value="TreeGrafter"/>
</dbReference>
<feature type="compositionally biased region" description="Basic residues" evidence="3">
    <location>
        <begin position="144"/>
        <end position="156"/>
    </location>
</feature>
<name>A0A8C8R6D0_9SAUR</name>
<dbReference type="AlphaFoldDB" id="A0A8C8R6D0"/>
<evidence type="ECO:0000256" key="2">
    <source>
        <dbReference type="ARBA" id="ARBA00022801"/>
    </source>
</evidence>
<keyword evidence="1" id="KW-0540">Nuclease</keyword>
<dbReference type="SMART" id="SM00479">
    <property type="entry name" value="EXOIII"/>
    <property type="match status" value="1"/>
</dbReference>
<keyword evidence="6" id="KW-1185">Reference proteome</keyword>
<dbReference type="GO" id="GO:0051607">
    <property type="term" value="P:defense response to virus"/>
    <property type="evidence" value="ECO:0007669"/>
    <property type="project" value="TreeGrafter"/>
</dbReference>
<dbReference type="Ensembl" id="ENSPCET00000000755.1">
    <property type="protein sequence ID" value="ENSPCEP00000000730.1"/>
    <property type="gene ID" value="ENSPCEG00000000620.1"/>
</dbReference>
<dbReference type="Gene3D" id="3.30.420.10">
    <property type="entry name" value="Ribonuclease H-like superfamily/Ribonuclease H"/>
    <property type="match status" value="1"/>
</dbReference>
<evidence type="ECO:0000256" key="1">
    <source>
        <dbReference type="ARBA" id="ARBA00022722"/>
    </source>
</evidence>
<evidence type="ECO:0000313" key="5">
    <source>
        <dbReference type="Ensembl" id="ENSPCEP00000000730.1"/>
    </source>
</evidence>
<dbReference type="SUPFAM" id="SSF53098">
    <property type="entry name" value="Ribonuclease H-like"/>
    <property type="match status" value="1"/>
</dbReference>
<dbReference type="InterPro" id="IPR012337">
    <property type="entry name" value="RNaseH-like_sf"/>
</dbReference>
<evidence type="ECO:0000313" key="6">
    <source>
        <dbReference type="Proteomes" id="UP000694393"/>
    </source>
</evidence>